<dbReference type="AlphaFoldDB" id="A0A7J7NQL4"/>
<keyword evidence="5" id="KW-0812">Transmembrane</keyword>
<dbReference type="InterPro" id="IPR001680">
    <property type="entry name" value="WD40_rpt"/>
</dbReference>
<keyword evidence="7" id="KW-1185">Reference proteome</keyword>
<evidence type="ECO:0000256" key="3">
    <source>
        <dbReference type="PROSITE-ProRule" id="PRU00221"/>
    </source>
</evidence>
<feature type="non-terminal residue" evidence="6">
    <location>
        <position position="1"/>
    </location>
</feature>
<gene>
    <name evidence="6" type="ORF">GIB67_004757</name>
</gene>
<proteinExistence type="predicted"/>
<keyword evidence="1 3" id="KW-0853">WD repeat</keyword>
<dbReference type="Pfam" id="PF00400">
    <property type="entry name" value="WD40"/>
    <property type="match status" value="1"/>
</dbReference>
<keyword evidence="5" id="KW-0472">Membrane</keyword>
<reference evidence="6 7" key="1">
    <citation type="journal article" date="2020" name="IScience">
        <title>Genome Sequencing of the Endangered Kingdonia uniflora (Circaeasteraceae, Ranunculales) Reveals Potential Mechanisms of Evolutionary Specialization.</title>
        <authorList>
            <person name="Sun Y."/>
            <person name="Deng T."/>
            <person name="Zhang A."/>
            <person name="Moore M.J."/>
            <person name="Landis J.B."/>
            <person name="Lin N."/>
            <person name="Zhang H."/>
            <person name="Zhang X."/>
            <person name="Huang J."/>
            <person name="Zhang X."/>
            <person name="Sun H."/>
            <person name="Wang H."/>
        </authorList>
    </citation>
    <scope>NUCLEOTIDE SEQUENCE [LARGE SCALE GENOMIC DNA]</scope>
    <source>
        <strain evidence="6">TB1705</strain>
        <tissue evidence="6">Leaf</tissue>
    </source>
</reference>
<name>A0A7J7NQL4_9MAGN</name>
<feature type="region of interest" description="Disordered" evidence="4">
    <location>
        <begin position="1"/>
        <end position="21"/>
    </location>
</feature>
<dbReference type="OrthoDB" id="7668193at2759"/>
<accession>A0A7J7NQL4</accession>
<comment type="caution">
    <text evidence="6">The sequence shown here is derived from an EMBL/GenBank/DDBJ whole genome shotgun (WGS) entry which is preliminary data.</text>
</comment>
<keyword evidence="2" id="KW-0677">Repeat</keyword>
<dbReference type="EMBL" id="JACGCM010000658">
    <property type="protein sequence ID" value="KAF6169476.1"/>
    <property type="molecule type" value="Genomic_DNA"/>
</dbReference>
<evidence type="ECO:0000313" key="6">
    <source>
        <dbReference type="EMBL" id="KAF6169476.1"/>
    </source>
</evidence>
<dbReference type="PANTHER" id="PTHR19854:SF1">
    <property type="entry name" value="GUANINE NUCLEOTIDE-BINDING PROTEIN SUBUNIT BETA-LIKE PROTEIN 1"/>
    <property type="match status" value="1"/>
</dbReference>
<evidence type="ECO:0000256" key="2">
    <source>
        <dbReference type="ARBA" id="ARBA00022737"/>
    </source>
</evidence>
<keyword evidence="5" id="KW-1133">Transmembrane helix</keyword>
<protein>
    <submittedName>
        <fullName evidence="6">Uncharacterized protein</fullName>
    </submittedName>
</protein>
<dbReference type="SMART" id="SM00320">
    <property type="entry name" value="WD40"/>
    <property type="match status" value="2"/>
</dbReference>
<dbReference type="InterPro" id="IPR015943">
    <property type="entry name" value="WD40/YVTN_repeat-like_dom_sf"/>
</dbReference>
<dbReference type="PROSITE" id="PS50294">
    <property type="entry name" value="WD_REPEATS_REGION"/>
    <property type="match status" value="2"/>
</dbReference>
<evidence type="ECO:0000256" key="4">
    <source>
        <dbReference type="SAM" id="MobiDB-lite"/>
    </source>
</evidence>
<feature type="repeat" description="WD" evidence="3">
    <location>
        <begin position="132"/>
        <end position="173"/>
    </location>
</feature>
<organism evidence="6 7">
    <name type="scientific">Kingdonia uniflora</name>
    <dbReference type="NCBI Taxonomy" id="39325"/>
    <lineage>
        <taxon>Eukaryota</taxon>
        <taxon>Viridiplantae</taxon>
        <taxon>Streptophyta</taxon>
        <taxon>Embryophyta</taxon>
        <taxon>Tracheophyta</taxon>
        <taxon>Spermatophyta</taxon>
        <taxon>Magnoliopsida</taxon>
        <taxon>Ranunculales</taxon>
        <taxon>Circaeasteraceae</taxon>
        <taxon>Kingdonia</taxon>
    </lineage>
</organism>
<evidence type="ECO:0000256" key="1">
    <source>
        <dbReference type="ARBA" id="ARBA00022574"/>
    </source>
</evidence>
<dbReference type="Proteomes" id="UP000541444">
    <property type="component" value="Unassembled WGS sequence"/>
</dbReference>
<dbReference type="PROSITE" id="PS50082">
    <property type="entry name" value="WD_REPEATS_2"/>
    <property type="match status" value="2"/>
</dbReference>
<dbReference type="PROSITE" id="PS00678">
    <property type="entry name" value="WD_REPEATS_1"/>
    <property type="match status" value="1"/>
</dbReference>
<evidence type="ECO:0000256" key="5">
    <source>
        <dbReference type="SAM" id="Phobius"/>
    </source>
</evidence>
<dbReference type="Gene3D" id="2.130.10.10">
    <property type="entry name" value="YVTN repeat-like/Quinoprotein amine dehydrogenase"/>
    <property type="match status" value="1"/>
</dbReference>
<sequence>MKTSSDTEGDGLNAPYHTQKSQNQKRTINLFRGFLHFIFLAQIQTPQPLTESSIVISFLQSLTIYILLFHSNFNSFTLISAVLIKLIFLAQIQTLQPFHCNNNNNFTPILNAESQFKSMSKRRPPPDPVAVLRGHRASVTDVCFHPSKPLLFSGAADGELRIWDLGKHRTLSSSWVHGAAHGIISVAASPLIGDNKIVSQGRDGTVKYWDIKDGGLS</sequence>
<dbReference type="InterPro" id="IPR036322">
    <property type="entry name" value="WD40_repeat_dom_sf"/>
</dbReference>
<dbReference type="PANTHER" id="PTHR19854">
    <property type="entry name" value="TRANSDUCIN BETA-LIKE 3"/>
    <property type="match status" value="1"/>
</dbReference>
<evidence type="ECO:0000313" key="7">
    <source>
        <dbReference type="Proteomes" id="UP000541444"/>
    </source>
</evidence>
<feature type="transmembrane region" description="Helical" evidence="5">
    <location>
        <begin position="29"/>
        <end position="46"/>
    </location>
</feature>
<feature type="repeat" description="WD" evidence="3">
    <location>
        <begin position="176"/>
        <end position="217"/>
    </location>
</feature>
<dbReference type="InterPro" id="IPR019775">
    <property type="entry name" value="WD40_repeat_CS"/>
</dbReference>
<dbReference type="SUPFAM" id="SSF50978">
    <property type="entry name" value="WD40 repeat-like"/>
    <property type="match status" value="1"/>
</dbReference>